<sequence>MRIPTVSTNGTMCLFVLVNCVFGAFVGASLLHDQPKRVYEESVNELGRRMKMQSGMVAQIGLKRSNPAQTSDPIECK</sequence>
<evidence type="ECO:0000256" key="1">
    <source>
        <dbReference type="SAM" id="Phobius"/>
    </source>
</evidence>
<organism evidence="2 3">
    <name type="scientific">Protopolystoma xenopodis</name>
    <dbReference type="NCBI Taxonomy" id="117903"/>
    <lineage>
        <taxon>Eukaryota</taxon>
        <taxon>Metazoa</taxon>
        <taxon>Spiralia</taxon>
        <taxon>Lophotrochozoa</taxon>
        <taxon>Platyhelminthes</taxon>
        <taxon>Monogenea</taxon>
        <taxon>Polyopisthocotylea</taxon>
        <taxon>Polystomatidea</taxon>
        <taxon>Polystomatidae</taxon>
        <taxon>Protopolystoma</taxon>
    </lineage>
</organism>
<feature type="transmembrane region" description="Helical" evidence="1">
    <location>
        <begin position="12"/>
        <end position="31"/>
    </location>
</feature>
<name>A0A3S5BVF4_9PLAT</name>
<reference evidence="2" key="1">
    <citation type="submission" date="2018-11" db="EMBL/GenBank/DDBJ databases">
        <authorList>
            <consortium name="Pathogen Informatics"/>
        </authorList>
    </citation>
    <scope>NUCLEOTIDE SEQUENCE</scope>
</reference>
<protein>
    <submittedName>
        <fullName evidence="2">Uncharacterized protein</fullName>
    </submittedName>
</protein>
<comment type="caution">
    <text evidence="2">The sequence shown here is derived from an EMBL/GenBank/DDBJ whole genome shotgun (WGS) entry which is preliminary data.</text>
</comment>
<keyword evidence="3" id="KW-1185">Reference proteome</keyword>
<gene>
    <name evidence="2" type="ORF">PXEA_LOCUS13578</name>
</gene>
<keyword evidence="1" id="KW-0812">Transmembrane</keyword>
<evidence type="ECO:0000313" key="2">
    <source>
        <dbReference type="EMBL" id="VEL20138.1"/>
    </source>
</evidence>
<keyword evidence="1" id="KW-0472">Membrane</keyword>
<dbReference type="AlphaFoldDB" id="A0A3S5BVF4"/>
<dbReference type="EMBL" id="CAAALY010044909">
    <property type="protein sequence ID" value="VEL20138.1"/>
    <property type="molecule type" value="Genomic_DNA"/>
</dbReference>
<evidence type="ECO:0000313" key="3">
    <source>
        <dbReference type="Proteomes" id="UP000784294"/>
    </source>
</evidence>
<proteinExistence type="predicted"/>
<accession>A0A3S5BVF4</accession>
<dbReference type="Proteomes" id="UP000784294">
    <property type="component" value="Unassembled WGS sequence"/>
</dbReference>
<keyword evidence="1" id="KW-1133">Transmembrane helix</keyword>